<feature type="compositionally biased region" description="Basic and acidic residues" evidence="1">
    <location>
        <begin position="98"/>
        <end position="111"/>
    </location>
</feature>
<evidence type="ECO:0000259" key="2">
    <source>
        <dbReference type="PROSITE" id="PS50086"/>
    </source>
</evidence>
<feature type="non-terminal residue" evidence="3">
    <location>
        <position position="598"/>
    </location>
</feature>
<dbReference type="Proteomes" id="UP000054560">
    <property type="component" value="Unassembled WGS sequence"/>
</dbReference>
<dbReference type="FunFam" id="1.10.8.270:FF:000016">
    <property type="entry name" value="TBC1 domain family member 2A"/>
    <property type="match status" value="1"/>
</dbReference>
<reference evidence="3 4" key="1">
    <citation type="submission" date="2011-02" db="EMBL/GenBank/DDBJ databases">
        <title>The Genome Sequence of Sphaeroforma arctica JP610.</title>
        <authorList>
            <consortium name="The Broad Institute Genome Sequencing Platform"/>
            <person name="Russ C."/>
            <person name="Cuomo C."/>
            <person name="Young S.K."/>
            <person name="Zeng Q."/>
            <person name="Gargeya S."/>
            <person name="Alvarado L."/>
            <person name="Berlin A."/>
            <person name="Chapman S.B."/>
            <person name="Chen Z."/>
            <person name="Freedman E."/>
            <person name="Gellesch M."/>
            <person name="Goldberg J."/>
            <person name="Griggs A."/>
            <person name="Gujja S."/>
            <person name="Heilman E."/>
            <person name="Heiman D."/>
            <person name="Howarth C."/>
            <person name="Mehta T."/>
            <person name="Neiman D."/>
            <person name="Pearson M."/>
            <person name="Roberts A."/>
            <person name="Saif S."/>
            <person name="Shea T."/>
            <person name="Shenoy N."/>
            <person name="Sisk P."/>
            <person name="Stolte C."/>
            <person name="Sykes S."/>
            <person name="White J."/>
            <person name="Yandava C."/>
            <person name="Burger G."/>
            <person name="Gray M.W."/>
            <person name="Holland P.W.H."/>
            <person name="King N."/>
            <person name="Lang F.B.F."/>
            <person name="Roger A.J."/>
            <person name="Ruiz-Trillo I."/>
            <person name="Haas B."/>
            <person name="Nusbaum C."/>
            <person name="Birren B."/>
        </authorList>
    </citation>
    <scope>NUCLEOTIDE SEQUENCE [LARGE SCALE GENOMIC DNA]</scope>
    <source>
        <strain evidence="3 4">JP610</strain>
    </source>
</reference>
<dbReference type="GO" id="GO:0005096">
    <property type="term" value="F:GTPase activator activity"/>
    <property type="evidence" value="ECO:0007669"/>
    <property type="project" value="TreeGrafter"/>
</dbReference>
<dbReference type="Gene3D" id="1.10.10.750">
    <property type="entry name" value="Ypt/Rab-GAP domain of gyp1p, domain 1"/>
    <property type="match status" value="1"/>
</dbReference>
<dbReference type="GO" id="GO:0031267">
    <property type="term" value="F:small GTPase binding"/>
    <property type="evidence" value="ECO:0007669"/>
    <property type="project" value="TreeGrafter"/>
</dbReference>
<feature type="compositionally biased region" description="Polar residues" evidence="1">
    <location>
        <begin position="115"/>
        <end position="131"/>
    </location>
</feature>
<dbReference type="GeneID" id="25911427"/>
<dbReference type="InterPro" id="IPR050302">
    <property type="entry name" value="Rab_GAP_TBC_domain"/>
</dbReference>
<name>A0A0L0FII9_9EUKA</name>
<evidence type="ECO:0000313" key="3">
    <source>
        <dbReference type="EMBL" id="KNC76587.1"/>
    </source>
</evidence>
<organism evidence="3 4">
    <name type="scientific">Sphaeroforma arctica JP610</name>
    <dbReference type="NCBI Taxonomy" id="667725"/>
    <lineage>
        <taxon>Eukaryota</taxon>
        <taxon>Ichthyosporea</taxon>
        <taxon>Ichthyophonida</taxon>
        <taxon>Sphaeroforma</taxon>
    </lineage>
</organism>
<protein>
    <recommendedName>
        <fullName evidence="2">Rab-GAP TBC domain-containing protein</fullName>
    </recommendedName>
</protein>
<dbReference type="Gene3D" id="1.10.8.270">
    <property type="entry name" value="putative rabgap domain of human tbc1 domain family member 14 like domains"/>
    <property type="match status" value="1"/>
</dbReference>
<keyword evidence="4" id="KW-1185">Reference proteome</keyword>
<dbReference type="PANTHER" id="PTHR47219:SF19">
    <property type="entry name" value="USP6 N-TERMINAL-LIKE PROTEIN ISOFORM X1"/>
    <property type="match status" value="1"/>
</dbReference>
<dbReference type="InterPro" id="IPR000195">
    <property type="entry name" value="Rab-GAP-TBC_dom"/>
</dbReference>
<feature type="domain" description="Rab-GAP TBC" evidence="2">
    <location>
        <begin position="446"/>
        <end position="598"/>
    </location>
</feature>
<feature type="region of interest" description="Disordered" evidence="1">
    <location>
        <begin position="61"/>
        <end position="131"/>
    </location>
</feature>
<dbReference type="SUPFAM" id="SSF47923">
    <property type="entry name" value="Ypt/Rab-GAP domain of gyp1p"/>
    <property type="match status" value="1"/>
</dbReference>
<dbReference type="SMART" id="SM00164">
    <property type="entry name" value="TBC"/>
    <property type="match status" value="1"/>
</dbReference>
<dbReference type="STRING" id="667725.A0A0L0FII9"/>
<accession>A0A0L0FII9</accession>
<evidence type="ECO:0000313" key="4">
    <source>
        <dbReference type="Proteomes" id="UP000054560"/>
    </source>
</evidence>
<gene>
    <name evidence="3" type="ORF">SARC_10923</name>
</gene>
<sequence length="598" mass="66682">MTLMLSNSIRRDIVSKSEMPVEVVTQFALDGTVASDNIERTPIDGDATQNEMHIDHSRAITEKHSLQTHPREPAGQESTDVRDTVGVQTDTQTQPQIEIERTISDKRDNADTHSPIGTSPPTKQQEQQCEGASPILQPTASQAETDGDTLDTGCSSVETVLSVCVDVNWSTALVTNTNMGEANTHEMSDTPHATQEVGSVPEISVNVNTAEQKTSAETAVEQTNIDTTLTNNDNKDEAEAVVKETDNNTVVPLMNINETTHDTTSVPAIETTSTQQSSLDSALNTGLVESNADEPIVDDVKHTTAGEGASDSVEATKDSKKEVEAELHTDETGDKSIRQRDDSKPVDTLNAKGLRPNSEEARNDDEAGESLGNTSSMSVMTTVSTDEANTFKVNKTAKLGPNIEATRKARERETKWAFMLKNWEKYSNCKKYPKKYEKLRQRMYKGIPDSMRTTFWSKCLMVDAQKKENLGVYTAYTKSLADSKDISQIDLDINRTFRDHIMFKNRYCIKQQHLFNVLVSYSLHNPEVGYCQGMAGIVAVLLMYMGEEEAFWGLDVLFRNSKYDMHNLYTPGFPRLIEQWALFEEYLQGLEPKLWHHF</sequence>
<dbReference type="OrthoDB" id="294251at2759"/>
<dbReference type="InterPro" id="IPR035969">
    <property type="entry name" value="Rab-GAP_TBC_sf"/>
</dbReference>
<dbReference type="PANTHER" id="PTHR47219">
    <property type="entry name" value="RAB GTPASE-ACTIVATING PROTEIN 1-LIKE"/>
    <property type="match status" value="1"/>
</dbReference>
<dbReference type="RefSeq" id="XP_014150489.1">
    <property type="nucleotide sequence ID" value="XM_014295014.1"/>
</dbReference>
<proteinExistence type="predicted"/>
<feature type="compositionally biased region" description="Basic and acidic residues" evidence="1">
    <location>
        <begin position="314"/>
        <end position="345"/>
    </location>
</feature>
<evidence type="ECO:0000256" key="1">
    <source>
        <dbReference type="SAM" id="MobiDB-lite"/>
    </source>
</evidence>
<dbReference type="PROSITE" id="PS50086">
    <property type="entry name" value="TBC_RABGAP"/>
    <property type="match status" value="1"/>
</dbReference>
<feature type="compositionally biased region" description="Basic and acidic residues" evidence="1">
    <location>
        <begin position="61"/>
        <end position="83"/>
    </location>
</feature>
<dbReference type="Pfam" id="PF00566">
    <property type="entry name" value="RabGAP-TBC"/>
    <property type="match status" value="1"/>
</dbReference>
<dbReference type="EMBL" id="KQ243039">
    <property type="protein sequence ID" value="KNC76587.1"/>
    <property type="molecule type" value="Genomic_DNA"/>
</dbReference>
<dbReference type="AlphaFoldDB" id="A0A0L0FII9"/>
<feature type="compositionally biased region" description="Low complexity" evidence="1">
    <location>
        <begin position="84"/>
        <end position="94"/>
    </location>
</feature>
<dbReference type="eggNOG" id="KOG1102">
    <property type="taxonomic scope" value="Eukaryota"/>
</dbReference>
<feature type="region of interest" description="Disordered" evidence="1">
    <location>
        <begin position="302"/>
        <end position="378"/>
    </location>
</feature>